<evidence type="ECO:0000256" key="4">
    <source>
        <dbReference type="ARBA" id="ARBA00022737"/>
    </source>
</evidence>
<evidence type="ECO:0000313" key="9">
    <source>
        <dbReference type="EMBL" id="THG38909.1"/>
    </source>
</evidence>
<evidence type="ECO:0000256" key="6">
    <source>
        <dbReference type="ARBA" id="ARBA00023004"/>
    </source>
</evidence>
<dbReference type="Proteomes" id="UP000308978">
    <property type="component" value="Unassembled WGS sequence"/>
</dbReference>
<evidence type="ECO:0000313" key="10">
    <source>
        <dbReference type="Proteomes" id="UP000308978"/>
    </source>
</evidence>
<dbReference type="InterPro" id="IPR050954">
    <property type="entry name" value="ET_IronSulfur_Cluster-Binding"/>
</dbReference>
<dbReference type="CDD" id="cd16371">
    <property type="entry name" value="DMSOR_beta_like"/>
    <property type="match status" value="1"/>
</dbReference>
<dbReference type="RefSeq" id="WP_136432545.1">
    <property type="nucleotide sequence ID" value="NZ_SSTJ01000001.1"/>
</dbReference>
<sequence length="192" mass="20688">MSLGFYFDGSRCVGCKACQIACKDRHDLQTAGPRPRRVTSYETGSYPNPGLFHTSISCNHCESPACVANCPTGAMFKSKDGTVQHDDEKCIGCKTCVNSCPYEAPQYDEVESLIVKCDSCKPLREAGISPVCVAACAMRALDFGEIDDLKGNYGNDLISELHCMPAADATSPNLVMKAKDVASATDSREVRL</sequence>
<name>A0A4S4G5G1_9ACTN</name>
<dbReference type="PANTHER" id="PTHR43177">
    <property type="entry name" value="PROTEIN NRFC"/>
    <property type="match status" value="1"/>
</dbReference>
<reference evidence="9 10" key="1">
    <citation type="submission" date="2019-04" db="EMBL/GenBank/DDBJ databases">
        <title>Microbes associate with the intestines of laboratory mice.</title>
        <authorList>
            <person name="Navarre W."/>
            <person name="Wong E."/>
            <person name="Huang K.C."/>
            <person name="Tropini C."/>
            <person name="Ng K."/>
            <person name="Yu B."/>
        </authorList>
    </citation>
    <scope>NUCLEOTIDE SEQUENCE [LARGE SCALE GENOMIC DNA]</scope>
    <source>
        <strain evidence="9 10">NM80_B27</strain>
    </source>
</reference>
<dbReference type="AlphaFoldDB" id="A0A4S4G5G1"/>
<keyword evidence="6" id="KW-0408">Iron</keyword>
<evidence type="ECO:0000256" key="1">
    <source>
        <dbReference type="ARBA" id="ARBA00022448"/>
    </source>
</evidence>
<dbReference type="SUPFAM" id="SSF54862">
    <property type="entry name" value="4Fe-4S ferredoxins"/>
    <property type="match status" value="1"/>
</dbReference>
<keyword evidence="5" id="KW-0249">Electron transport</keyword>
<dbReference type="Gene3D" id="3.30.70.20">
    <property type="match status" value="2"/>
</dbReference>
<keyword evidence="4" id="KW-0677">Repeat</keyword>
<dbReference type="InterPro" id="IPR017900">
    <property type="entry name" value="4Fe4S_Fe_S_CS"/>
</dbReference>
<dbReference type="Pfam" id="PF12800">
    <property type="entry name" value="Fer4_4"/>
    <property type="match status" value="1"/>
</dbReference>
<protein>
    <submittedName>
        <fullName evidence="9">4Fe-4S dicluster domain-containing protein</fullName>
    </submittedName>
</protein>
<dbReference type="PANTHER" id="PTHR43177:SF5">
    <property type="entry name" value="ANAEROBIC DIMETHYL SULFOXIDE REDUCTASE CHAIN B-RELATED"/>
    <property type="match status" value="1"/>
</dbReference>
<dbReference type="PROSITE" id="PS51379">
    <property type="entry name" value="4FE4S_FER_2"/>
    <property type="match status" value="3"/>
</dbReference>
<dbReference type="Pfam" id="PF13247">
    <property type="entry name" value="Fer4_11"/>
    <property type="match status" value="1"/>
</dbReference>
<evidence type="ECO:0000256" key="3">
    <source>
        <dbReference type="ARBA" id="ARBA00022723"/>
    </source>
</evidence>
<feature type="domain" description="4Fe-4S ferredoxin-type" evidence="8">
    <location>
        <begin position="3"/>
        <end position="33"/>
    </location>
</feature>
<proteinExistence type="predicted"/>
<keyword evidence="7" id="KW-0411">Iron-sulfur</keyword>
<keyword evidence="2" id="KW-0004">4Fe-4S</keyword>
<evidence type="ECO:0000256" key="5">
    <source>
        <dbReference type="ARBA" id="ARBA00022982"/>
    </source>
</evidence>
<dbReference type="GO" id="GO:0051539">
    <property type="term" value="F:4 iron, 4 sulfur cluster binding"/>
    <property type="evidence" value="ECO:0007669"/>
    <property type="project" value="UniProtKB-KW"/>
</dbReference>
<organism evidence="9 10">
    <name type="scientific">Adlercreutzia caecimuris</name>
    <dbReference type="NCBI Taxonomy" id="671266"/>
    <lineage>
        <taxon>Bacteria</taxon>
        <taxon>Bacillati</taxon>
        <taxon>Actinomycetota</taxon>
        <taxon>Coriobacteriia</taxon>
        <taxon>Eggerthellales</taxon>
        <taxon>Eggerthellaceae</taxon>
        <taxon>Adlercreutzia</taxon>
    </lineage>
</organism>
<feature type="domain" description="4Fe-4S ferredoxin-type" evidence="8">
    <location>
        <begin position="48"/>
        <end position="80"/>
    </location>
</feature>
<evidence type="ECO:0000256" key="2">
    <source>
        <dbReference type="ARBA" id="ARBA00022485"/>
    </source>
</evidence>
<dbReference type="InterPro" id="IPR017896">
    <property type="entry name" value="4Fe4S_Fe-S-bd"/>
</dbReference>
<keyword evidence="1" id="KW-0813">Transport</keyword>
<evidence type="ECO:0000256" key="7">
    <source>
        <dbReference type="ARBA" id="ARBA00023014"/>
    </source>
</evidence>
<dbReference type="GO" id="GO:0046872">
    <property type="term" value="F:metal ion binding"/>
    <property type="evidence" value="ECO:0007669"/>
    <property type="project" value="UniProtKB-KW"/>
</dbReference>
<dbReference type="EMBL" id="SSTJ01000001">
    <property type="protein sequence ID" value="THG38909.1"/>
    <property type="molecule type" value="Genomic_DNA"/>
</dbReference>
<comment type="caution">
    <text evidence="9">The sequence shown here is derived from an EMBL/GenBank/DDBJ whole genome shotgun (WGS) entry which is preliminary data.</text>
</comment>
<keyword evidence="3" id="KW-0479">Metal-binding</keyword>
<dbReference type="PROSITE" id="PS00198">
    <property type="entry name" value="4FE4S_FER_1"/>
    <property type="match status" value="1"/>
</dbReference>
<feature type="domain" description="4Fe-4S ferredoxin-type" evidence="8">
    <location>
        <begin position="81"/>
        <end position="110"/>
    </location>
</feature>
<gene>
    <name evidence="9" type="ORF">E5986_01050</name>
</gene>
<evidence type="ECO:0000259" key="8">
    <source>
        <dbReference type="PROSITE" id="PS51379"/>
    </source>
</evidence>
<accession>A0A4S4G5G1</accession>